<reference evidence="3 4" key="1">
    <citation type="submission" date="2018-09" db="EMBL/GenBank/DDBJ databases">
        <authorList>
            <person name="Wang Z."/>
        </authorList>
    </citation>
    <scope>NUCLEOTIDE SEQUENCE [LARGE SCALE GENOMIC DNA]</scope>
    <source>
        <strain evidence="3 4">ALS 81</strain>
    </source>
</reference>
<comment type="similarity">
    <text evidence="1 2">Belongs to the UPF0301 (AlgH) family.</text>
</comment>
<dbReference type="Proteomes" id="UP000286482">
    <property type="component" value="Unassembled WGS sequence"/>
</dbReference>
<evidence type="ECO:0000313" key="4">
    <source>
        <dbReference type="Proteomes" id="UP000286482"/>
    </source>
</evidence>
<evidence type="ECO:0000256" key="1">
    <source>
        <dbReference type="ARBA" id="ARBA00009600"/>
    </source>
</evidence>
<gene>
    <name evidence="3" type="ORF">DBZ36_10775</name>
</gene>
<dbReference type="PANTHER" id="PTHR30327:SF1">
    <property type="entry name" value="UPF0301 PROTEIN YQGE"/>
    <property type="match status" value="1"/>
</dbReference>
<dbReference type="InterPro" id="IPR003774">
    <property type="entry name" value="AlgH-like"/>
</dbReference>
<sequence length="188" mass="20885">MQSLQDHFLLAMPSLDDSFFNRSLIYICEHNDQGAMGLVVNIPVNLSLKSLLEQVEMEQSAAINDSVDMEQIVFQGGPIAQERGFVLHSPKEGFNSSLSLNKQLMVTTSKDVLQTLGTFDQPEHYIVALGYSGWEAGQLEQEIIDNAWLTLPASADLIFKEPVHKRWESAAQLLGVDVWQLSSQVGHA</sequence>
<dbReference type="Gene3D" id="3.40.1740.10">
    <property type="entry name" value="VC0467-like"/>
    <property type="match status" value="1"/>
</dbReference>
<dbReference type="GO" id="GO:0005829">
    <property type="term" value="C:cytosol"/>
    <property type="evidence" value="ECO:0007669"/>
    <property type="project" value="TreeGrafter"/>
</dbReference>
<accession>A0A420EE22</accession>
<dbReference type="PANTHER" id="PTHR30327">
    <property type="entry name" value="UNCHARACTERIZED PROTEIN YQGE"/>
    <property type="match status" value="1"/>
</dbReference>
<proteinExistence type="inferred from homology"/>
<dbReference type="NCBIfam" id="NF001266">
    <property type="entry name" value="PRK00228.1-1"/>
    <property type="match status" value="1"/>
</dbReference>
<organism evidence="3 4">
    <name type="scientific">Alginatibacterium sediminis</name>
    <dbReference type="NCBI Taxonomy" id="2164068"/>
    <lineage>
        <taxon>Bacteria</taxon>
        <taxon>Pseudomonadati</taxon>
        <taxon>Pseudomonadota</taxon>
        <taxon>Gammaproteobacteria</taxon>
        <taxon>Alteromonadales</taxon>
        <taxon>Alteromonadaceae</taxon>
        <taxon>Alginatibacterium</taxon>
    </lineage>
</organism>
<dbReference type="OrthoDB" id="9807486at2"/>
<evidence type="ECO:0000313" key="3">
    <source>
        <dbReference type="EMBL" id="RKF18904.1"/>
    </source>
</evidence>
<dbReference type="RefSeq" id="WP_120354983.1">
    <property type="nucleotide sequence ID" value="NZ_RAQO01000005.1"/>
</dbReference>
<dbReference type="Pfam" id="PF02622">
    <property type="entry name" value="DUF179"/>
    <property type="match status" value="1"/>
</dbReference>
<comment type="caution">
    <text evidence="3">The sequence shown here is derived from an EMBL/GenBank/DDBJ whole genome shotgun (WGS) entry which is preliminary data.</text>
</comment>
<evidence type="ECO:0000256" key="2">
    <source>
        <dbReference type="HAMAP-Rule" id="MF_00758"/>
    </source>
</evidence>
<dbReference type="EMBL" id="RAQO01000005">
    <property type="protein sequence ID" value="RKF18904.1"/>
    <property type="molecule type" value="Genomic_DNA"/>
</dbReference>
<protein>
    <recommendedName>
        <fullName evidence="2">UPF0301 protein DBZ36_10775</fullName>
    </recommendedName>
</protein>
<dbReference type="SUPFAM" id="SSF143456">
    <property type="entry name" value="VC0467-like"/>
    <property type="match status" value="1"/>
</dbReference>
<dbReference type="AlphaFoldDB" id="A0A420EE22"/>
<keyword evidence="4" id="KW-1185">Reference proteome</keyword>
<name>A0A420EE22_9ALTE</name>
<dbReference type="HAMAP" id="MF_00758">
    <property type="entry name" value="UPF0301"/>
    <property type="match status" value="1"/>
</dbReference>